<evidence type="ECO:0000256" key="4">
    <source>
        <dbReference type="ARBA" id="ARBA00022737"/>
    </source>
</evidence>
<feature type="domain" description="C2H2-type" evidence="12">
    <location>
        <begin position="435"/>
        <end position="462"/>
    </location>
</feature>
<feature type="region of interest" description="Disordered" evidence="11">
    <location>
        <begin position="400"/>
        <end position="425"/>
    </location>
</feature>
<dbReference type="FunFam" id="3.30.160.60:FF:000003">
    <property type="entry name" value="Zinc finger protein 3 homolog"/>
    <property type="match status" value="1"/>
</dbReference>
<dbReference type="PANTHER" id="PTHR16515:SF49">
    <property type="entry name" value="GASTRULA ZINC FINGER PROTEIN XLCGF49.1-LIKE-RELATED"/>
    <property type="match status" value="1"/>
</dbReference>
<feature type="compositionally biased region" description="Basic and acidic residues" evidence="11">
    <location>
        <begin position="150"/>
        <end position="163"/>
    </location>
</feature>
<protein>
    <submittedName>
        <fullName evidence="13">Zinc finger protein 260-like</fullName>
    </submittedName>
</protein>
<dbReference type="GO" id="GO:0005634">
    <property type="term" value="C:nucleus"/>
    <property type="evidence" value="ECO:0007669"/>
    <property type="project" value="UniProtKB-SubCell"/>
</dbReference>
<dbReference type="Proteomes" id="UP000265000">
    <property type="component" value="Unplaced"/>
</dbReference>
<dbReference type="PROSITE" id="PS00028">
    <property type="entry name" value="ZINC_FINGER_C2H2_1"/>
    <property type="match status" value="7"/>
</dbReference>
<feature type="domain" description="C2H2-type" evidence="12">
    <location>
        <begin position="304"/>
        <end position="331"/>
    </location>
</feature>
<dbReference type="Gene3D" id="3.30.160.60">
    <property type="entry name" value="Classic Zinc Finger"/>
    <property type="match status" value="7"/>
</dbReference>
<feature type="region of interest" description="Disordered" evidence="11">
    <location>
        <begin position="143"/>
        <end position="215"/>
    </location>
</feature>
<keyword evidence="5 10" id="KW-0863">Zinc-finger</keyword>
<dbReference type="OrthoDB" id="8922241at2759"/>
<dbReference type="Pfam" id="PF00096">
    <property type="entry name" value="zf-C2H2"/>
    <property type="match status" value="6"/>
</dbReference>
<dbReference type="GO" id="GO:0008270">
    <property type="term" value="F:zinc ion binding"/>
    <property type="evidence" value="ECO:0007669"/>
    <property type="project" value="UniProtKB-KW"/>
</dbReference>
<feature type="domain" description="C2H2-type" evidence="12">
    <location>
        <begin position="379"/>
        <end position="406"/>
    </location>
</feature>
<keyword evidence="14" id="KW-1185">Reference proteome</keyword>
<comment type="similarity">
    <text evidence="2">Belongs to the krueppel C2H2-type zinc-finger protein family.</text>
</comment>
<dbReference type="GO" id="GO:0045595">
    <property type="term" value="P:regulation of cell differentiation"/>
    <property type="evidence" value="ECO:0007669"/>
    <property type="project" value="UniProtKB-ARBA"/>
</dbReference>
<reference evidence="13" key="2">
    <citation type="submission" date="2025-09" db="UniProtKB">
        <authorList>
            <consortium name="Ensembl"/>
        </authorList>
    </citation>
    <scope>IDENTIFICATION</scope>
</reference>
<dbReference type="InterPro" id="IPR050331">
    <property type="entry name" value="Zinc_finger"/>
</dbReference>
<dbReference type="InterPro" id="IPR036236">
    <property type="entry name" value="Znf_C2H2_sf"/>
</dbReference>
<organism evidence="13 14">
    <name type="scientific">Fundulus heteroclitus</name>
    <name type="common">Killifish</name>
    <name type="synonym">Mummichog</name>
    <dbReference type="NCBI Taxonomy" id="8078"/>
    <lineage>
        <taxon>Eukaryota</taxon>
        <taxon>Metazoa</taxon>
        <taxon>Chordata</taxon>
        <taxon>Craniata</taxon>
        <taxon>Vertebrata</taxon>
        <taxon>Euteleostomi</taxon>
        <taxon>Actinopterygii</taxon>
        <taxon>Neopterygii</taxon>
        <taxon>Teleostei</taxon>
        <taxon>Neoteleostei</taxon>
        <taxon>Acanthomorphata</taxon>
        <taxon>Ovalentaria</taxon>
        <taxon>Atherinomorphae</taxon>
        <taxon>Cyprinodontiformes</taxon>
        <taxon>Fundulidae</taxon>
        <taxon>Fundulus</taxon>
    </lineage>
</organism>
<keyword evidence="6" id="KW-0862">Zinc</keyword>
<feature type="compositionally biased region" description="Basic and acidic residues" evidence="11">
    <location>
        <begin position="233"/>
        <end position="250"/>
    </location>
</feature>
<evidence type="ECO:0000256" key="7">
    <source>
        <dbReference type="ARBA" id="ARBA00023015"/>
    </source>
</evidence>
<evidence type="ECO:0000256" key="5">
    <source>
        <dbReference type="ARBA" id="ARBA00022771"/>
    </source>
</evidence>
<dbReference type="SMART" id="SM00355">
    <property type="entry name" value="ZnF_C2H2"/>
    <property type="match status" value="7"/>
</dbReference>
<keyword evidence="7" id="KW-0805">Transcription regulation</keyword>
<comment type="subcellular location">
    <subcellularLocation>
        <location evidence="1">Nucleus</location>
    </subcellularLocation>
</comment>
<feature type="domain" description="C2H2-type" evidence="12">
    <location>
        <begin position="491"/>
        <end position="518"/>
    </location>
</feature>
<evidence type="ECO:0000313" key="14">
    <source>
        <dbReference type="Proteomes" id="UP000265000"/>
    </source>
</evidence>
<evidence type="ECO:0000256" key="1">
    <source>
        <dbReference type="ARBA" id="ARBA00004123"/>
    </source>
</evidence>
<dbReference type="STRING" id="8078.ENSFHEP00000029112"/>
<dbReference type="FunFam" id="3.30.160.60:FF:000193">
    <property type="entry name" value="Zinc finger protein 300"/>
    <property type="match status" value="1"/>
</dbReference>
<feature type="domain" description="C2H2-type" evidence="12">
    <location>
        <begin position="463"/>
        <end position="490"/>
    </location>
</feature>
<feature type="region of interest" description="Disordered" evidence="11">
    <location>
        <begin position="233"/>
        <end position="254"/>
    </location>
</feature>
<dbReference type="FunFam" id="3.30.160.60:FF:000100">
    <property type="entry name" value="Zinc finger 45-like"/>
    <property type="match status" value="1"/>
</dbReference>
<evidence type="ECO:0000256" key="11">
    <source>
        <dbReference type="SAM" id="MobiDB-lite"/>
    </source>
</evidence>
<dbReference type="GO" id="GO:0000122">
    <property type="term" value="P:negative regulation of transcription by RNA polymerase II"/>
    <property type="evidence" value="ECO:0007669"/>
    <property type="project" value="UniProtKB-ARBA"/>
</dbReference>
<evidence type="ECO:0000256" key="6">
    <source>
        <dbReference type="ARBA" id="ARBA00022833"/>
    </source>
</evidence>
<dbReference type="GeneID" id="105916996"/>
<evidence type="ECO:0000256" key="9">
    <source>
        <dbReference type="ARBA" id="ARBA00023242"/>
    </source>
</evidence>
<feature type="domain" description="C2H2-type" evidence="12">
    <location>
        <begin position="276"/>
        <end position="303"/>
    </location>
</feature>
<sequence>MSSSLYLRDFIRERLTAAAEEIFTEFEKNITRYEERIRLLDTCWRPHIKLHRIDLPQQHVCTEDDVSAEQGICNQETNCSLNREEPGPLWIKQEEEEEFCSSQEEEEPELKEETNIYTLNPSYEEDLQQRVPTEGEALTDQLLCDQESNTSHDRVEPEPPLIKEEEEEFCSSQEEERRVPQEVTNGFMPTPSSSAEGEDTESEQDPGFHPEPNRHQIQPHAFSLIPGVFYKGSDDWDPEGRKNAEPKPEGRQFNNNMEFPPLSAADSQVDAFKKPFHCDLCGKIFQFKSRLIRHAATHMGKNTSSCGICKKSFSENRQLIHHMRIHTGERPCGIVLGQHSGLLAPKKEKPFVCNTCGKYFSKSYILKRHARLHTGEKPFTCGMCGKSFSRRDHMLGHMKTHSGGGASVRSSFGRPPVPSAPASKQVVVHSVKKPYSCEVCGKGFRRHRSFSFHMKSHGGVGSFDCKTCGKNFNQASKLKRHETVHTGAKPFSCGTCGKSLSRRDHLLRHMRLHAGGNPHV</sequence>
<dbReference type="FunFam" id="3.30.160.60:FF:000624">
    <property type="entry name" value="zinc finger protein 697"/>
    <property type="match status" value="1"/>
</dbReference>
<keyword evidence="4" id="KW-0677">Repeat</keyword>
<keyword evidence="8" id="KW-0804">Transcription</keyword>
<reference evidence="13" key="1">
    <citation type="submission" date="2025-08" db="UniProtKB">
        <authorList>
            <consortium name="Ensembl"/>
        </authorList>
    </citation>
    <scope>IDENTIFICATION</scope>
</reference>
<accession>A0A3Q2QQL1</accession>
<dbReference type="GeneTree" id="ENSGT00950000182774"/>
<evidence type="ECO:0000313" key="13">
    <source>
        <dbReference type="Ensembl" id="ENSFHEP00000029112.1"/>
    </source>
</evidence>
<dbReference type="FunFam" id="3.30.160.60:FF:000478">
    <property type="entry name" value="Zinc finger protein 133"/>
    <property type="match status" value="1"/>
</dbReference>
<proteinExistence type="inferred from homology"/>
<name>A0A3Q2QQL1_FUNHE</name>
<evidence type="ECO:0000256" key="10">
    <source>
        <dbReference type="PROSITE-ProRule" id="PRU00042"/>
    </source>
</evidence>
<dbReference type="PANTHER" id="PTHR16515">
    <property type="entry name" value="PR DOMAIN ZINC FINGER PROTEIN"/>
    <property type="match status" value="1"/>
</dbReference>
<keyword evidence="9" id="KW-0539">Nucleus</keyword>
<dbReference type="PROSITE" id="PS50157">
    <property type="entry name" value="ZINC_FINGER_C2H2_2"/>
    <property type="match status" value="7"/>
</dbReference>
<dbReference type="FunFam" id="3.30.160.60:FF:000912">
    <property type="entry name" value="Zinc finger protein 660"/>
    <property type="match status" value="1"/>
</dbReference>
<dbReference type="AlphaFoldDB" id="A0A3Q2QQL1"/>
<keyword evidence="3" id="KW-0479">Metal-binding</keyword>
<dbReference type="InterPro" id="IPR013087">
    <property type="entry name" value="Znf_C2H2_type"/>
</dbReference>
<evidence type="ECO:0000256" key="8">
    <source>
        <dbReference type="ARBA" id="ARBA00023163"/>
    </source>
</evidence>
<feature type="domain" description="C2H2-type" evidence="12">
    <location>
        <begin position="351"/>
        <end position="378"/>
    </location>
</feature>
<evidence type="ECO:0000259" key="12">
    <source>
        <dbReference type="PROSITE" id="PS50157"/>
    </source>
</evidence>
<evidence type="ECO:0000256" key="2">
    <source>
        <dbReference type="ARBA" id="ARBA00006991"/>
    </source>
</evidence>
<dbReference type="Ensembl" id="ENSFHET00000031895.1">
    <property type="protein sequence ID" value="ENSFHEP00000029112.1"/>
    <property type="gene ID" value="ENSFHEG00000013626.1"/>
</dbReference>
<evidence type="ECO:0000256" key="3">
    <source>
        <dbReference type="ARBA" id="ARBA00022723"/>
    </source>
</evidence>
<dbReference type="SUPFAM" id="SSF57667">
    <property type="entry name" value="beta-beta-alpha zinc fingers"/>
    <property type="match status" value="4"/>
</dbReference>